<name>A0A853A310_9ACTN</name>
<protein>
    <submittedName>
        <fullName evidence="4">Anti-sigma regulatory factor (Ser/Thr protein kinase)</fullName>
    </submittedName>
</protein>
<evidence type="ECO:0000259" key="3">
    <source>
        <dbReference type="Pfam" id="PF13581"/>
    </source>
</evidence>
<dbReference type="PANTHER" id="PTHR35526:SF3">
    <property type="entry name" value="ANTI-SIGMA-F FACTOR RSBW"/>
    <property type="match status" value="1"/>
</dbReference>
<dbReference type="RefSeq" id="WP_179813697.1">
    <property type="nucleotide sequence ID" value="NZ_JACBZD010000001.1"/>
</dbReference>
<dbReference type="SUPFAM" id="SSF55874">
    <property type="entry name" value="ATPase domain of HSP90 chaperone/DNA topoisomerase II/histidine kinase"/>
    <property type="match status" value="1"/>
</dbReference>
<keyword evidence="5" id="KW-1185">Reference proteome</keyword>
<dbReference type="CDD" id="cd16936">
    <property type="entry name" value="HATPase_RsbW-like"/>
    <property type="match status" value="1"/>
</dbReference>
<dbReference type="AlphaFoldDB" id="A0A853A310"/>
<comment type="caution">
    <text evidence="4">The sequence shown here is derived from an EMBL/GenBank/DDBJ whole genome shotgun (WGS) entry which is preliminary data.</text>
</comment>
<dbReference type="InterPro" id="IPR036890">
    <property type="entry name" value="HATPase_C_sf"/>
</dbReference>
<feature type="region of interest" description="Disordered" evidence="2">
    <location>
        <begin position="1"/>
        <end position="24"/>
    </location>
</feature>
<evidence type="ECO:0000313" key="5">
    <source>
        <dbReference type="Proteomes" id="UP000567795"/>
    </source>
</evidence>
<keyword evidence="1" id="KW-0418">Kinase</keyword>
<organism evidence="4 5">
    <name type="scientific">Allostreptomyces psammosilenae</name>
    <dbReference type="NCBI Taxonomy" id="1892865"/>
    <lineage>
        <taxon>Bacteria</taxon>
        <taxon>Bacillati</taxon>
        <taxon>Actinomycetota</taxon>
        <taxon>Actinomycetes</taxon>
        <taxon>Kitasatosporales</taxon>
        <taxon>Streptomycetaceae</taxon>
        <taxon>Allostreptomyces</taxon>
    </lineage>
</organism>
<feature type="compositionally biased region" description="Polar residues" evidence="2">
    <location>
        <begin position="1"/>
        <end position="23"/>
    </location>
</feature>
<dbReference type="Gene3D" id="3.30.565.10">
    <property type="entry name" value="Histidine kinase-like ATPase, C-terminal domain"/>
    <property type="match status" value="1"/>
</dbReference>
<dbReference type="Pfam" id="PF13581">
    <property type="entry name" value="HATPase_c_2"/>
    <property type="match status" value="1"/>
</dbReference>
<evidence type="ECO:0000256" key="2">
    <source>
        <dbReference type="SAM" id="MobiDB-lite"/>
    </source>
</evidence>
<dbReference type="PANTHER" id="PTHR35526">
    <property type="entry name" value="ANTI-SIGMA-F FACTOR RSBW-RELATED"/>
    <property type="match status" value="1"/>
</dbReference>
<dbReference type="InterPro" id="IPR050267">
    <property type="entry name" value="Anti-sigma-factor_SerPK"/>
</dbReference>
<gene>
    <name evidence="4" type="ORF">FHU37_001801</name>
</gene>
<dbReference type="InterPro" id="IPR003594">
    <property type="entry name" value="HATPase_dom"/>
</dbReference>
<reference evidence="4 5" key="1">
    <citation type="submission" date="2020-07" db="EMBL/GenBank/DDBJ databases">
        <title>Sequencing the genomes of 1000 actinobacteria strains.</title>
        <authorList>
            <person name="Klenk H.-P."/>
        </authorList>
    </citation>
    <scope>NUCLEOTIDE SEQUENCE [LARGE SCALE GENOMIC DNA]</scope>
    <source>
        <strain evidence="4 5">DSM 42178</strain>
    </source>
</reference>
<sequence length="154" mass="17016">MTSLFTPVQSAPTGHPAYSQTSPCEPATAAIGRKLVRDALDVWHLEPLADIAALIMTELIANAVRHTSCHSIRLIVGRPCATQVRVGVVDRAPLRLPILGRAGEEDESGRGLLLIHRLADRWGYDLHGPDRRPWGKEVWAELHARSDERALRPQ</sequence>
<dbReference type="Proteomes" id="UP000567795">
    <property type="component" value="Unassembled WGS sequence"/>
</dbReference>
<keyword evidence="1" id="KW-0723">Serine/threonine-protein kinase</keyword>
<dbReference type="GO" id="GO:0004674">
    <property type="term" value="F:protein serine/threonine kinase activity"/>
    <property type="evidence" value="ECO:0007669"/>
    <property type="project" value="UniProtKB-KW"/>
</dbReference>
<evidence type="ECO:0000313" key="4">
    <source>
        <dbReference type="EMBL" id="NYI04858.1"/>
    </source>
</evidence>
<accession>A0A853A310</accession>
<dbReference type="EMBL" id="JACBZD010000001">
    <property type="protein sequence ID" value="NYI04858.1"/>
    <property type="molecule type" value="Genomic_DNA"/>
</dbReference>
<evidence type="ECO:0000256" key="1">
    <source>
        <dbReference type="ARBA" id="ARBA00022527"/>
    </source>
</evidence>
<feature type="domain" description="Histidine kinase/HSP90-like ATPase" evidence="3">
    <location>
        <begin position="48"/>
        <end position="126"/>
    </location>
</feature>
<proteinExistence type="predicted"/>
<keyword evidence="1" id="KW-0808">Transferase</keyword>